<dbReference type="PANTHER" id="PTHR39611:SF1">
    <property type="entry name" value="HYDROXYPROLINE-RICH GLYCOPROTEIN DZ-HRGP"/>
    <property type="match status" value="1"/>
</dbReference>
<dbReference type="OrthoDB" id="5413703at2759"/>
<dbReference type="PANTHER" id="PTHR39611">
    <property type="entry name" value="HYDROXYPROLINE-RICH GLYCOPROTEIN DZ-HRGP-RELATED"/>
    <property type="match status" value="1"/>
</dbReference>
<sequence length="697" mass="78132">MAYEAYGRPQPESYFDDSQNHAEPHDTASTYTRGRSTSGVRQQVYPLRDKMAASPERREPVGYDTSTVSPELIAVITERVKREVVEHLNRTGSIDDTPKATPQPPPPAPPASQVPQAPPLQRQPSNKSSSTSSPPPNNRRERVYTPPSPMQGQSQIPKPTNIAPSMEQIREPSREVVRSPPSSPSEKPSGVRFSDRTPTARPPPGRTFSTMELSTIDQKWGRLFDNDGRPTQRLGQFLRGLANHIIDEFKPQKSIVITPAKMAMYYSTHALDQEPNPLVSIFRAQNNEQISSLYQDLACQHHLVQDHSTNPPTIPGLTALGFAQWMTIHIMAYPDEESKRLEKVVLAMPIDADGEMVDGKPERLPKQISRHLLPGKEDRKSRKLLNNAIQDFLEDLGKSSTRNAPIASPPLSRHSSTSQSRSHPVEIHQRKTSPTDSKAQPLERERNPYAGPPSASESSSNEEPVKIERDRQPYTAQPGNGKIYTEGSNLTAPKLNRANSISTSRTRDTEPVETRESRHHRTRSNASQSSYAPPPRGGRRPGSPPLKKHSDSTPIDLDISGGSKYGPGPSSTTSGFPIPSHSSSFPPPPPPIDIRDNRERRRDDRQYRRGADDEPRFTGDFNSPKDAERWDRYQEAQSRDIERPDRSYEGRGSLPIDPRDTREPRESSRGAAYEDWYREKPREPKGPGYVDNYARNY</sequence>
<feature type="compositionally biased region" description="Low complexity" evidence="1">
    <location>
        <begin position="560"/>
        <end position="584"/>
    </location>
</feature>
<gene>
    <name evidence="3" type="ORF">D0Z07_8325</name>
</gene>
<evidence type="ECO:0000256" key="1">
    <source>
        <dbReference type="SAM" id="MobiDB-lite"/>
    </source>
</evidence>
<name>A0A9P6VEA6_9HELO</name>
<feature type="compositionally biased region" description="Polar residues" evidence="1">
    <location>
        <begin position="486"/>
        <end position="504"/>
    </location>
</feature>
<reference evidence="3" key="1">
    <citation type="submission" date="2019-07" db="EMBL/GenBank/DDBJ databases">
        <title>Hyphodiscus hymeniophilus genome sequencing and assembly.</title>
        <authorList>
            <person name="Kramer G."/>
            <person name="Nodwell J."/>
        </authorList>
    </citation>
    <scope>NUCLEOTIDE SEQUENCE</scope>
    <source>
        <strain evidence="3">ATCC 34498</strain>
    </source>
</reference>
<feature type="region of interest" description="Disordered" evidence="1">
    <location>
        <begin position="399"/>
        <end position="697"/>
    </location>
</feature>
<feature type="compositionally biased region" description="Basic and acidic residues" evidence="1">
    <location>
        <begin position="675"/>
        <end position="685"/>
    </location>
</feature>
<feature type="compositionally biased region" description="Basic and acidic residues" evidence="1">
    <location>
        <begin position="657"/>
        <end position="668"/>
    </location>
</feature>
<dbReference type="AlphaFoldDB" id="A0A9P6VEA6"/>
<protein>
    <recommendedName>
        <fullName evidence="2">DUF7514 domain-containing protein</fullName>
    </recommendedName>
</protein>
<dbReference type="InterPro" id="IPR055936">
    <property type="entry name" value="DUF7514"/>
</dbReference>
<feature type="region of interest" description="Disordered" evidence="1">
    <location>
        <begin position="354"/>
        <end position="382"/>
    </location>
</feature>
<comment type="caution">
    <text evidence="3">The sequence shown here is derived from an EMBL/GenBank/DDBJ whole genome shotgun (WGS) entry which is preliminary data.</text>
</comment>
<dbReference type="EMBL" id="VNKQ01000016">
    <property type="protein sequence ID" value="KAG0646283.1"/>
    <property type="molecule type" value="Genomic_DNA"/>
</dbReference>
<evidence type="ECO:0000313" key="4">
    <source>
        <dbReference type="Proteomes" id="UP000785200"/>
    </source>
</evidence>
<feature type="compositionally biased region" description="Polar residues" evidence="1">
    <location>
        <begin position="27"/>
        <end position="41"/>
    </location>
</feature>
<feature type="compositionally biased region" description="Basic and acidic residues" evidence="1">
    <location>
        <begin position="505"/>
        <end position="516"/>
    </location>
</feature>
<organism evidence="3 4">
    <name type="scientific">Hyphodiscus hymeniophilus</name>
    <dbReference type="NCBI Taxonomy" id="353542"/>
    <lineage>
        <taxon>Eukaryota</taxon>
        <taxon>Fungi</taxon>
        <taxon>Dikarya</taxon>
        <taxon>Ascomycota</taxon>
        <taxon>Pezizomycotina</taxon>
        <taxon>Leotiomycetes</taxon>
        <taxon>Helotiales</taxon>
        <taxon>Hyphodiscaceae</taxon>
        <taxon>Hyphodiscus</taxon>
    </lineage>
</organism>
<feature type="compositionally biased region" description="Low complexity" evidence="1">
    <location>
        <begin position="178"/>
        <end position="199"/>
    </location>
</feature>
<feature type="region of interest" description="Disordered" evidence="1">
    <location>
        <begin position="1"/>
        <end position="71"/>
    </location>
</feature>
<feature type="domain" description="DUF7514" evidence="2">
    <location>
        <begin position="221"/>
        <end position="388"/>
    </location>
</feature>
<feature type="region of interest" description="Disordered" evidence="1">
    <location>
        <begin position="86"/>
        <end position="207"/>
    </location>
</feature>
<feature type="compositionally biased region" description="Pro residues" evidence="1">
    <location>
        <begin position="101"/>
        <end position="118"/>
    </location>
</feature>
<feature type="compositionally biased region" description="Basic and acidic residues" evidence="1">
    <location>
        <begin position="463"/>
        <end position="472"/>
    </location>
</feature>
<feature type="compositionally biased region" description="Low complexity" evidence="1">
    <location>
        <begin position="409"/>
        <end position="422"/>
    </location>
</feature>
<accession>A0A9P6VEA6</accession>
<feature type="compositionally biased region" description="Basic and acidic residues" evidence="1">
    <location>
        <begin position="168"/>
        <end position="177"/>
    </location>
</feature>
<evidence type="ECO:0000313" key="3">
    <source>
        <dbReference type="EMBL" id="KAG0646283.1"/>
    </source>
</evidence>
<dbReference type="Pfam" id="PF24355">
    <property type="entry name" value="DUF7514"/>
    <property type="match status" value="1"/>
</dbReference>
<proteinExistence type="predicted"/>
<dbReference type="Proteomes" id="UP000785200">
    <property type="component" value="Unassembled WGS sequence"/>
</dbReference>
<feature type="compositionally biased region" description="Basic and acidic residues" evidence="1">
    <location>
        <begin position="47"/>
        <end position="61"/>
    </location>
</feature>
<evidence type="ECO:0000259" key="2">
    <source>
        <dbReference type="Pfam" id="PF24355"/>
    </source>
</evidence>
<feature type="compositionally biased region" description="Basic and acidic residues" evidence="1">
    <location>
        <begin position="593"/>
        <end position="649"/>
    </location>
</feature>
<keyword evidence="4" id="KW-1185">Reference proteome</keyword>
<feature type="compositionally biased region" description="Low complexity" evidence="1">
    <location>
        <begin position="452"/>
        <end position="462"/>
    </location>
</feature>